<proteinExistence type="predicted"/>
<keyword evidence="2" id="KW-1185">Reference proteome</keyword>
<organism evidence="1 2">
    <name type="scientific">Pontibacillus salipaludis</name>
    <dbReference type="NCBI Taxonomy" id="1697394"/>
    <lineage>
        <taxon>Bacteria</taxon>
        <taxon>Bacillati</taxon>
        <taxon>Bacillota</taxon>
        <taxon>Bacilli</taxon>
        <taxon>Bacillales</taxon>
        <taxon>Bacillaceae</taxon>
        <taxon>Pontibacillus</taxon>
    </lineage>
</organism>
<sequence>MKKLTTVVAAILLTLGFSMFQGGFDLAGDEGDVAGLNDEEVVS</sequence>
<evidence type="ECO:0000313" key="2">
    <source>
        <dbReference type="Proteomes" id="UP000642571"/>
    </source>
</evidence>
<gene>
    <name evidence="1" type="ORF">GCM10011389_27990</name>
</gene>
<protein>
    <submittedName>
        <fullName evidence="1">Uncharacterized protein</fullName>
    </submittedName>
</protein>
<accession>A0ABQ1Q8E0</accession>
<evidence type="ECO:0000313" key="1">
    <source>
        <dbReference type="EMBL" id="GGD18682.1"/>
    </source>
</evidence>
<dbReference type="Proteomes" id="UP000642571">
    <property type="component" value="Unassembled WGS sequence"/>
</dbReference>
<dbReference type="RefSeq" id="WP_268235068.1">
    <property type="nucleotide sequence ID" value="NZ_BMIN01000012.1"/>
</dbReference>
<reference evidence="2" key="1">
    <citation type="journal article" date="2019" name="Int. J. Syst. Evol. Microbiol.">
        <title>The Global Catalogue of Microorganisms (GCM) 10K type strain sequencing project: providing services to taxonomists for standard genome sequencing and annotation.</title>
        <authorList>
            <consortium name="The Broad Institute Genomics Platform"/>
            <consortium name="The Broad Institute Genome Sequencing Center for Infectious Disease"/>
            <person name="Wu L."/>
            <person name="Ma J."/>
        </authorList>
    </citation>
    <scope>NUCLEOTIDE SEQUENCE [LARGE SCALE GENOMIC DNA]</scope>
    <source>
        <strain evidence="2">CGMCC 1.15353</strain>
    </source>
</reference>
<dbReference type="EMBL" id="BMIN01000012">
    <property type="protein sequence ID" value="GGD18682.1"/>
    <property type="molecule type" value="Genomic_DNA"/>
</dbReference>
<comment type="caution">
    <text evidence="1">The sequence shown here is derived from an EMBL/GenBank/DDBJ whole genome shotgun (WGS) entry which is preliminary data.</text>
</comment>
<name>A0ABQ1Q8E0_9BACI</name>